<keyword evidence="8" id="KW-1185">Reference proteome</keyword>
<accession>A0AAW0CI09</accession>
<dbReference type="InterPro" id="IPR002893">
    <property type="entry name" value="Znf_MYND"/>
</dbReference>
<dbReference type="PROSITE" id="PS01360">
    <property type="entry name" value="ZF_MYND_1"/>
    <property type="match status" value="1"/>
</dbReference>
<feature type="domain" description="MYND-type" evidence="6">
    <location>
        <begin position="83"/>
        <end position="125"/>
    </location>
</feature>
<dbReference type="AlphaFoldDB" id="A0AAW0CI09"/>
<dbReference type="EMBL" id="JAWWNJ010000016">
    <property type="protein sequence ID" value="KAK7039423.1"/>
    <property type="molecule type" value="Genomic_DNA"/>
</dbReference>
<dbReference type="PROSITE" id="PS50865">
    <property type="entry name" value="ZF_MYND_2"/>
    <property type="match status" value="1"/>
</dbReference>
<evidence type="ECO:0000256" key="5">
    <source>
        <dbReference type="SAM" id="MobiDB-lite"/>
    </source>
</evidence>
<evidence type="ECO:0000259" key="6">
    <source>
        <dbReference type="PROSITE" id="PS50865"/>
    </source>
</evidence>
<keyword evidence="3" id="KW-0862">Zinc</keyword>
<evidence type="ECO:0000313" key="7">
    <source>
        <dbReference type="EMBL" id="KAK7039423.1"/>
    </source>
</evidence>
<dbReference type="SUPFAM" id="SSF144232">
    <property type="entry name" value="HIT/MYND zinc finger-like"/>
    <property type="match status" value="1"/>
</dbReference>
<evidence type="ECO:0000256" key="2">
    <source>
        <dbReference type="ARBA" id="ARBA00022771"/>
    </source>
</evidence>
<keyword evidence="2 4" id="KW-0863">Zinc-finger</keyword>
<evidence type="ECO:0000256" key="1">
    <source>
        <dbReference type="ARBA" id="ARBA00022723"/>
    </source>
</evidence>
<dbReference type="GO" id="GO:0008270">
    <property type="term" value="F:zinc ion binding"/>
    <property type="evidence" value="ECO:0007669"/>
    <property type="project" value="UniProtKB-KW"/>
</dbReference>
<feature type="region of interest" description="Disordered" evidence="5">
    <location>
        <begin position="18"/>
        <end position="46"/>
    </location>
</feature>
<evidence type="ECO:0000256" key="3">
    <source>
        <dbReference type="ARBA" id="ARBA00022833"/>
    </source>
</evidence>
<dbReference type="Gene3D" id="6.10.140.2220">
    <property type="match status" value="1"/>
</dbReference>
<gene>
    <name evidence="7" type="ORF">R3P38DRAFT_3261784</name>
</gene>
<organism evidence="7 8">
    <name type="scientific">Favolaschia claudopus</name>
    <dbReference type="NCBI Taxonomy" id="2862362"/>
    <lineage>
        <taxon>Eukaryota</taxon>
        <taxon>Fungi</taxon>
        <taxon>Dikarya</taxon>
        <taxon>Basidiomycota</taxon>
        <taxon>Agaricomycotina</taxon>
        <taxon>Agaricomycetes</taxon>
        <taxon>Agaricomycetidae</taxon>
        <taxon>Agaricales</taxon>
        <taxon>Marasmiineae</taxon>
        <taxon>Mycenaceae</taxon>
        <taxon>Favolaschia</taxon>
    </lineage>
</organism>
<keyword evidence="1" id="KW-0479">Metal-binding</keyword>
<evidence type="ECO:0000313" key="8">
    <source>
        <dbReference type="Proteomes" id="UP001362999"/>
    </source>
</evidence>
<protein>
    <submittedName>
        <fullName evidence="7">MYND-type domain-containing protein</fullName>
    </submittedName>
</protein>
<proteinExistence type="predicted"/>
<sequence length="306" mass="34708">MPRVTDMKTEYVAGFENPMTTWTIHPDSDSDSESERAPESSKPNSWRNVQFLNAAGNGYGPHATTFGDIADKIPARPSLKKSCEKCGKRPDQNGSGYAGCASCKVARYCSRDCQTSHWKEHKKLCQARVKQVKREQESEAEALRTKQPFIPQATLRKWYYDNIDIVSYAIVQILELYRGRTRADLWRTHAAVIFLGGGEKGTRISTKDIGFDDGEADPLTKLMRPDRMALSSGHLEALGLGRRIIVVLVLNDWVDMALVETYDLPEEEEWAKMEKDEMWRMHIRMRDMARTMTGDSKSADPPSQVE</sequence>
<dbReference type="Proteomes" id="UP001362999">
    <property type="component" value="Unassembled WGS sequence"/>
</dbReference>
<comment type="caution">
    <text evidence="7">The sequence shown here is derived from an EMBL/GenBank/DDBJ whole genome shotgun (WGS) entry which is preliminary data.</text>
</comment>
<name>A0AAW0CI09_9AGAR</name>
<dbReference type="Pfam" id="PF01753">
    <property type="entry name" value="zf-MYND"/>
    <property type="match status" value="1"/>
</dbReference>
<evidence type="ECO:0000256" key="4">
    <source>
        <dbReference type="PROSITE-ProRule" id="PRU00134"/>
    </source>
</evidence>
<reference evidence="7 8" key="1">
    <citation type="journal article" date="2024" name="J Genomics">
        <title>Draft genome sequencing and assembly of Favolaschia claudopus CIRM-BRFM 2984 isolated from oak limbs.</title>
        <authorList>
            <person name="Navarro D."/>
            <person name="Drula E."/>
            <person name="Chaduli D."/>
            <person name="Cazenave R."/>
            <person name="Ahrendt S."/>
            <person name="Wang J."/>
            <person name="Lipzen A."/>
            <person name="Daum C."/>
            <person name="Barry K."/>
            <person name="Grigoriev I.V."/>
            <person name="Favel A."/>
            <person name="Rosso M.N."/>
            <person name="Martin F."/>
        </authorList>
    </citation>
    <scope>NUCLEOTIDE SEQUENCE [LARGE SCALE GENOMIC DNA]</scope>
    <source>
        <strain evidence="7 8">CIRM-BRFM 2984</strain>
    </source>
</reference>